<keyword evidence="2" id="KW-0732">Signal</keyword>
<dbReference type="VEuPathDB" id="PiroplasmaDB:BEWA_013630"/>
<accession>L1LC05</accession>
<sequence>MKFISLFYLAFIAKFCGVNCFCRGDITDGEALDLSSPDPSKVGVKEEVKDGIKWKVFTPKKDVKFTSFSEGRVEVGNIKTEFKKLRISLDSPTPIAYVEYKGCVSIKYFKKVNGAWEETTYDYVSRKVNEIKNNKTEKANEEAVNADDTFGNLEDGKESEE</sequence>
<protein>
    <submittedName>
        <fullName evidence="3">Signal peptide containing protein</fullName>
    </submittedName>
</protein>
<evidence type="ECO:0000256" key="1">
    <source>
        <dbReference type="SAM" id="MobiDB-lite"/>
    </source>
</evidence>
<evidence type="ECO:0000313" key="3">
    <source>
        <dbReference type="EMBL" id="EKX72804.1"/>
    </source>
</evidence>
<comment type="caution">
    <text evidence="3">The sequence shown here is derived from an EMBL/GenBank/DDBJ whole genome shotgun (WGS) entry which is preliminary data.</text>
</comment>
<reference evidence="3 4" key="1">
    <citation type="journal article" date="2012" name="BMC Genomics">
        <title>Comparative genomic analysis and phylogenetic position of Theileria equi.</title>
        <authorList>
            <person name="Kappmeyer L.S."/>
            <person name="Thiagarajan M."/>
            <person name="Herndon D.R."/>
            <person name="Ramsay J.D."/>
            <person name="Caler E."/>
            <person name="Djikeng A."/>
            <person name="Gillespie J.J."/>
            <person name="Lau A.O."/>
            <person name="Roalson E.H."/>
            <person name="Silva J.C."/>
            <person name="Silva M.G."/>
            <person name="Suarez C.E."/>
            <person name="Ueti M.W."/>
            <person name="Nene V.M."/>
            <person name="Mealey R.H."/>
            <person name="Knowles D.P."/>
            <person name="Brayton K.A."/>
        </authorList>
    </citation>
    <scope>NUCLEOTIDE SEQUENCE [LARGE SCALE GENOMIC DNA]</scope>
    <source>
        <strain evidence="3 4">WA</strain>
    </source>
</reference>
<dbReference type="AlphaFoldDB" id="L1LC05"/>
<dbReference type="Proteomes" id="UP000031512">
    <property type="component" value="Unassembled WGS sequence"/>
</dbReference>
<evidence type="ECO:0000313" key="4">
    <source>
        <dbReference type="Proteomes" id="UP000031512"/>
    </source>
</evidence>
<feature type="region of interest" description="Disordered" evidence="1">
    <location>
        <begin position="136"/>
        <end position="161"/>
    </location>
</feature>
<dbReference type="RefSeq" id="XP_004832256.1">
    <property type="nucleotide sequence ID" value="XM_004832199.1"/>
</dbReference>
<name>L1LC05_THEEQ</name>
<dbReference type="KEGG" id="beq:BEWA_013630"/>
<feature type="signal peptide" evidence="2">
    <location>
        <begin position="1"/>
        <end position="20"/>
    </location>
</feature>
<dbReference type="GeneID" id="15804439"/>
<proteinExistence type="predicted"/>
<dbReference type="EMBL" id="ACOU01000004">
    <property type="protein sequence ID" value="EKX72804.1"/>
    <property type="molecule type" value="Genomic_DNA"/>
</dbReference>
<organism evidence="3 4">
    <name type="scientific">Theileria equi strain WA</name>
    <dbReference type="NCBI Taxonomy" id="1537102"/>
    <lineage>
        <taxon>Eukaryota</taxon>
        <taxon>Sar</taxon>
        <taxon>Alveolata</taxon>
        <taxon>Apicomplexa</taxon>
        <taxon>Aconoidasida</taxon>
        <taxon>Piroplasmida</taxon>
        <taxon>Theileriidae</taxon>
        <taxon>Theileria</taxon>
    </lineage>
</organism>
<gene>
    <name evidence="3" type="ORF">BEWA_013630</name>
</gene>
<keyword evidence="4" id="KW-1185">Reference proteome</keyword>
<evidence type="ECO:0000256" key="2">
    <source>
        <dbReference type="SAM" id="SignalP"/>
    </source>
</evidence>
<feature type="chain" id="PRO_5003953061" evidence="2">
    <location>
        <begin position="21"/>
        <end position="161"/>
    </location>
</feature>